<dbReference type="GO" id="GO:0046677">
    <property type="term" value="P:response to antibiotic"/>
    <property type="evidence" value="ECO:0007669"/>
    <property type="project" value="InterPro"/>
</dbReference>
<organism evidence="7 8">
    <name type="scientific">Chitinophaga varians</name>
    <dbReference type="NCBI Taxonomy" id="2202339"/>
    <lineage>
        <taxon>Bacteria</taxon>
        <taxon>Pseudomonadati</taxon>
        <taxon>Bacteroidota</taxon>
        <taxon>Chitinophagia</taxon>
        <taxon>Chitinophagales</taxon>
        <taxon>Chitinophagaceae</taxon>
        <taxon>Chitinophaga</taxon>
    </lineage>
</organism>
<feature type="binding site" evidence="5">
    <location>
        <position position="43"/>
    </location>
    <ligand>
        <name>NADPH</name>
        <dbReference type="ChEBI" id="CHEBI:57783"/>
    </ligand>
</feature>
<dbReference type="Proteomes" id="UP000570474">
    <property type="component" value="Unassembled WGS sequence"/>
</dbReference>
<comment type="subunit">
    <text evidence="5">Monomer.</text>
</comment>
<sequence length="429" mass="47936">MNIKNKKIAIVGGGPGGLTLARLLQLKGAQVKVYERDINKDVRIQGGALDLHTDSGLAALAKAGLMEEFKKHYRPEAGLMRVVDDQLTIHFDEHQTGKKETFGDTHHRPEIDRGPLRQILLDSLAPDTVVWDSHILSIEKIQGTWKLVFQNGHTATADIIIGADGANSKIRPFVTAVKPYWTGITMLEGSLKDGARTAPLIYELLKGGKLFGYGKEQTLIVSSKDNGSFGFMASFKSNEHWAKESGIDFTDHRQVLAWFKKEFSAWNPAWWELFESPDTTFIPRPQYCIPPDQQWEANADITLLGDAAHWMPPFAGEGVNMAMLDALQLSEALTNPAFSDTRQAIAHYEKQMFARFGKMGQATLFNTKWMHQPNALKDMLAMFGKNKFKQGLFFIRYIIEVSVIPGIRKILGRPHAQEVFNSSSGNHSA</sequence>
<feature type="binding site" evidence="5">
    <location>
        <position position="306"/>
    </location>
    <ligand>
        <name>FAD</name>
        <dbReference type="ChEBI" id="CHEBI:57692"/>
    </ligand>
</feature>
<feature type="domain" description="FAD-binding" evidence="6">
    <location>
        <begin position="7"/>
        <end position="172"/>
    </location>
</feature>
<reference evidence="7 8" key="1">
    <citation type="submission" date="2020-04" db="EMBL/GenBank/DDBJ databases">
        <authorList>
            <person name="Yin C."/>
        </authorList>
    </citation>
    <scope>NUCLEOTIDE SEQUENCE [LARGE SCALE GENOMIC DNA]</scope>
    <source>
        <strain evidence="7 8">Ae27</strain>
    </source>
</reference>
<dbReference type="Gene3D" id="3.50.50.60">
    <property type="entry name" value="FAD/NAD(P)-binding domain"/>
    <property type="match status" value="1"/>
</dbReference>
<proteinExistence type="inferred from homology"/>
<keyword evidence="1 5" id="KW-0285">Flavoprotein</keyword>
<name>A0A847S0N8_9BACT</name>
<feature type="binding site" evidence="5">
    <location>
        <position position="50"/>
    </location>
    <ligand>
        <name>FAD</name>
        <dbReference type="ChEBI" id="CHEBI:57692"/>
    </ligand>
</feature>
<comment type="domain">
    <text evidence="5">Consists of an N-terminal FAD-binding domain with a Rossman fold and a C-terminal substrate-binding domain.</text>
</comment>
<feature type="binding site" evidence="5">
    <location>
        <position position="113"/>
    </location>
    <ligand>
        <name>FAD</name>
        <dbReference type="ChEBI" id="CHEBI:57692"/>
    </ligand>
</feature>
<dbReference type="PANTHER" id="PTHR46972:SF1">
    <property type="entry name" value="FAD DEPENDENT OXIDOREDUCTASE DOMAIN-CONTAINING PROTEIN"/>
    <property type="match status" value="1"/>
</dbReference>
<comment type="caution">
    <text evidence="7">The sequence shown here is derived from an EMBL/GenBank/DDBJ whole genome shotgun (WGS) entry which is preliminary data.</text>
</comment>
<accession>A0A847S0N8</accession>
<evidence type="ECO:0000256" key="2">
    <source>
        <dbReference type="ARBA" id="ARBA00022827"/>
    </source>
</evidence>
<dbReference type="InterPro" id="IPR043683">
    <property type="entry name" value="TetX_monooxygenase"/>
</dbReference>
<dbReference type="AlphaFoldDB" id="A0A847S0N8"/>
<evidence type="ECO:0000256" key="1">
    <source>
        <dbReference type="ARBA" id="ARBA00022630"/>
    </source>
</evidence>
<evidence type="ECO:0000259" key="6">
    <source>
        <dbReference type="Pfam" id="PF01494"/>
    </source>
</evidence>
<dbReference type="EMBL" id="JABAIA010000004">
    <property type="protein sequence ID" value="NLR68972.1"/>
    <property type="molecule type" value="Genomic_DNA"/>
</dbReference>
<comment type="similarity">
    <text evidence="5">Belongs to the aromatic-ring hydroxylase family. TetX subfamily.</text>
</comment>
<keyword evidence="3 5" id="KW-0560">Oxidoreductase</keyword>
<dbReference type="HAMAP" id="MF_00845">
    <property type="entry name" value="TetX_monooxygenase"/>
    <property type="match status" value="1"/>
</dbReference>
<keyword evidence="5" id="KW-0547">Nucleotide-binding</keyword>
<dbReference type="InterPro" id="IPR002938">
    <property type="entry name" value="FAD-bd"/>
</dbReference>
<dbReference type="GO" id="GO:0005737">
    <property type="term" value="C:cytoplasm"/>
    <property type="evidence" value="ECO:0007669"/>
    <property type="project" value="UniProtKB-SubCell"/>
</dbReference>
<dbReference type="RefSeq" id="WP_168874915.1">
    <property type="nucleotide sequence ID" value="NZ_JABAIA010000004.1"/>
</dbReference>
<dbReference type="PRINTS" id="PR00420">
    <property type="entry name" value="RNGMNOXGNASE"/>
</dbReference>
<keyword evidence="5" id="KW-0963">Cytoplasm</keyword>
<dbReference type="GO" id="GO:0071949">
    <property type="term" value="F:FAD binding"/>
    <property type="evidence" value="ECO:0007669"/>
    <property type="project" value="InterPro"/>
</dbReference>
<comment type="catalytic activity">
    <reaction evidence="5">
        <text>a tetracycline + NADPH + O2 + H(+) = an 11a-hydroxytetracycline + NADP(+) + H2O</text>
        <dbReference type="Rhea" id="RHEA:61444"/>
        <dbReference type="ChEBI" id="CHEBI:15377"/>
        <dbReference type="ChEBI" id="CHEBI:15378"/>
        <dbReference type="ChEBI" id="CHEBI:15379"/>
        <dbReference type="ChEBI" id="CHEBI:57783"/>
        <dbReference type="ChEBI" id="CHEBI:58349"/>
        <dbReference type="ChEBI" id="CHEBI:144644"/>
        <dbReference type="ChEBI" id="CHEBI:144645"/>
    </reaction>
</comment>
<keyword evidence="4 5" id="KW-0503">Monooxygenase</keyword>
<feature type="domain" description="FAD-binding" evidence="6">
    <location>
        <begin position="301"/>
        <end position="336"/>
    </location>
</feature>
<evidence type="ECO:0000256" key="4">
    <source>
        <dbReference type="ARBA" id="ARBA00023033"/>
    </source>
</evidence>
<comment type="subcellular location">
    <subcellularLocation>
        <location evidence="5">Cytoplasm</location>
    </subcellularLocation>
</comment>
<dbReference type="GO" id="GO:0004497">
    <property type="term" value="F:monooxygenase activity"/>
    <property type="evidence" value="ECO:0007669"/>
    <property type="project" value="UniProtKB-UniRule"/>
</dbReference>
<keyword evidence="2 5" id="KW-0274">FAD</keyword>
<evidence type="ECO:0000313" key="7">
    <source>
        <dbReference type="EMBL" id="NLR68972.1"/>
    </source>
</evidence>
<comment type="cofactor">
    <cofactor evidence="5">
        <name>FAD</name>
        <dbReference type="ChEBI" id="CHEBI:57692"/>
    </cofactor>
</comment>
<evidence type="ECO:0000256" key="5">
    <source>
        <dbReference type="HAMAP-Rule" id="MF_00845"/>
    </source>
</evidence>
<evidence type="ECO:0000256" key="3">
    <source>
        <dbReference type="ARBA" id="ARBA00023002"/>
    </source>
</evidence>
<keyword evidence="5" id="KW-0521">NADP</keyword>
<dbReference type="EC" id="1.14.13.-" evidence="5"/>
<protein>
    <recommendedName>
        <fullName evidence="5">Flavin-dependent monooxygenase</fullName>
    </recommendedName>
    <alternativeName>
        <fullName evidence="5">TetX monooxygenase</fullName>
        <shortName evidence="5">TetX</shortName>
        <ecNumber evidence="5">1.14.13.-</ecNumber>
    </alternativeName>
</protein>
<dbReference type="InterPro" id="IPR036188">
    <property type="entry name" value="FAD/NAD-bd_sf"/>
</dbReference>
<comment type="function">
    <text evidence="5">An FAD-requiring monooxygenase active on some tetracycline antibiotic derivatives, which leads to their inactivation. Hydroxylates carbon 11a of tetracycline and some analogs.</text>
</comment>
<dbReference type="Pfam" id="PF01494">
    <property type="entry name" value="FAD_binding_3"/>
    <property type="match status" value="2"/>
</dbReference>
<gene>
    <name evidence="7" type="ORF">HGH92_32020</name>
</gene>
<dbReference type="PANTHER" id="PTHR46972">
    <property type="entry name" value="MONOOXYGENASE ASQM-RELATED"/>
    <property type="match status" value="1"/>
</dbReference>
<dbReference type="SUPFAM" id="SSF51905">
    <property type="entry name" value="FAD/NAD(P)-binding domain"/>
    <property type="match status" value="1"/>
</dbReference>
<evidence type="ECO:0000313" key="8">
    <source>
        <dbReference type="Proteomes" id="UP000570474"/>
    </source>
</evidence>
<keyword evidence="8" id="KW-1185">Reference proteome</keyword>